<dbReference type="EMBL" id="FNFF01000008">
    <property type="protein sequence ID" value="SDK52122.1"/>
    <property type="molecule type" value="Genomic_DNA"/>
</dbReference>
<sequence>MPVDPHRALAAYLRAQSHTVPPQRPRRPSPEIRAPYPGAPDPAPVTQPTPVTVPAPVRPGLLLRLLRLLRSRAALR</sequence>
<proteinExistence type="predicted"/>
<protein>
    <submittedName>
        <fullName evidence="2">Uncharacterized protein</fullName>
    </submittedName>
</protein>
<keyword evidence="3" id="KW-1185">Reference proteome</keyword>
<dbReference type="RefSeq" id="WP_093612543.1">
    <property type="nucleotide sequence ID" value="NZ_FNFF01000008.1"/>
</dbReference>
<evidence type="ECO:0000313" key="3">
    <source>
        <dbReference type="Proteomes" id="UP000199155"/>
    </source>
</evidence>
<organism evidence="2 3">
    <name type="scientific">Streptomyces indicus</name>
    <dbReference type="NCBI Taxonomy" id="417292"/>
    <lineage>
        <taxon>Bacteria</taxon>
        <taxon>Bacillati</taxon>
        <taxon>Actinomycetota</taxon>
        <taxon>Actinomycetes</taxon>
        <taxon>Kitasatosporales</taxon>
        <taxon>Streptomycetaceae</taxon>
        <taxon>Streptomyces</taxon>
    </lineage>
</organism>
<evidence type="ECO:0000313" key="2">
    <source>
        <dbReference type="EMBL" id="SDK52122.1"/>
    </source>
</evidence>
<accession>A0A1G9CKI7</accession>
<reference evidence="2 3" key="1">
    <citation type="submission" date="2016-10" db="EMBL/GenBank/DDBJ databases">
        <authorList>
            <person name="de Groot N.N."/>
        </authorList>
    </citation>
    <scope>NUCLEOTIDE SEQUENCE [LARGE SCALE GENOMIC DNA]</scope>
    <source>
        <strain evidence="2 3">CGMCC 4.5727</strain>
    </source>
</reference>
<gene>
    <name evidence="2" type="ORF">SAMN05421806_108179</name>
</gene>
<name>A0A1G9CKI7_9ACTN</name>
<dbReference type="Proteomes" id="UP000199155">
    <property type="component" value="Unassembled WGS sequence"/>
</dbReference>
<feature type="region of interest" description="Disordered" evidence="1">
    <location>
        <begin position="13"/>
        <end position="52"/>
    </location>
</feature>
<dbReference type="AlphaFoldDB" id="A0A1G9CKI7"/>
<feature type="compositionally biased region" description="Pro residues" evidence="1">
    <location>
        <begin position="37"/>
        <end position="52"/>
    </location>
</feature>
<evidence type="ECO:0000256" key="1">
    <source>
        <dbReference type="SAM" id="MobiDB-lite"/>
    </source>
</evidence>